<evidence type="ECO:0000256" key="1">
    <source>
        <dbReference type="ARBA" id="ARBA00000424"/>
    </source>
</evidence>
<dbReference type="SUPFAM" id="SSF89260">
    <property type="entry name" value="Collagen-binding domain"/>
    <property type="match status" value="2"/>
</dbReference>
<comment type="cofactor">
    <cofactor evidence="3">
        <name>Zn(2+)</name>
        <dbReference type="ChEBI" id="CHEBI:29105"/>
    </cofactor>
</comment>
<accession>A0ABD4RJ02</accession>
<dbReference type="InterPro" id="IPR007280">
    <property type="entry name" value="Peptidase_C_arc/bac"/>
</dbReference>
<dbReference type="GO" id="GO:0046872">
    <property type="term" value="F:metal ion binding"/>
    <property type="evidence" value="ECO:0007669"/>
    <property type="project" value="UniProtKB-KW"/>
</dbReference>
<evidence type="ECO:0000259" key="21">
    <source>
        <dbReference type="Pfam" id="PF04151"/>
    </source>
</evidence>
<evidence type="ECO:0000259" key="23">
    <source>
        <dbReference type="Pfam" id="PF18496"/>
    </source>
</evidence>
<evidence type="ECO:0000256" key="2">
    <source>
        <dbReference type="ARBA" id="ARBA00001913"/>
    </source>
</evidence>
<feature type="domain" description="Peptidase M9 collagenase N-terminal" evidence="22">
    <location>
        <begin position="54"/>
        <end position="233"/>
    </location>
</feature>
<evidence type="ECO:0000256" key="14">
    <source>
        <dbReference type="ARBA" id="ARBA00023049"/>
    </source>
</evidence>
<comment type="catalytic activity">
    <reaction evidence="1">
        <text>Digestion of native collagen in the triple helical region at Xaa-|-Gly bonds. With synthetic peptides, a preference is shown for Gly at P3 and P1', Pro and Ala at P2 and P2', and hydroxyproline, Ala or Arg at P3'.</text>
        <dbReference type="EC" id="3.4.24.3"/>
    </reaction>
</comment>
<dbReference type="Proteomes" id="UP000775179">
    <property type="component" value="Unassembled WGS sequence"/>
</dbReference>
<dbReference type="InterPro" id="IPR013661">
    <property type="entry name" value="Peptidase_M9_N_dom"/>
</dbReference>
<evidence type="ECO:0000313" key="25">
    <source>
        <dbReference type="Proteomes" id="UP000775179"/>
    </source>
</evidence>
<feature type="domain" description="Collagenase ColG-like catalytic helper subdomain" evidence="23">
    <location>
        <begin position="611"/>
        <end position="726"/>
    </location>
</feature>
<evidence type="ECO:0000259" key="22">
    <source>
        <dbReference type="Pfam" id="PF08453"/>
    </source>
</evidence>
<feature type="active site" evidence="18">
    <location>
        <position position="464"/>
    </location>
</feature>
<dbReference type="Pfam" id="PF01752">
    <property type="entry name" value="Peptidase_M9"/>
    <property type="match status" value="1"/>
</dbReference>
<evidence type="ECO:0000256" key="13">
    <source>
        <dbReference type="ARBA" id="ARBA00023026"/>
    </source>
</evidence>
<evidence type="ECO:0000256" key="7">
    <source>
        <dbReference type="ARBA" id="ARBA00022670"/>
    </source>
</evidence>
<dbReference type="InterPro" id="IPR002169">
    <property type="entry name" value="Peptidase_M9A/M9B"/>
</dbReference>
<reference evidence="24 25" key="1">
    <citation type="submission" date="2021-08" db="EMBL/GenBank/DDBJ databases">
        <title>Genome sequence analysis of Clostridium chauvoei strains of European origin and evaluation of typing options for outbreak investigations.</title>
        <authorList>
            <person name="Abdel-Glil M."/>
            <person name="Thomas P."/>
            <person name="Seyboldt C."/>
        </authorList>
    </citation>
    <scope>NUCLEOTIDE SEQUENCE [LARGE SCALE GENOMIC DNA]</scope>
    <source>
        <strain evidence="24 25">S0260-09</strain>
    </source>
</reference>
<evidence type="ECO:0000256" key="19">
    <source>
        <dbReference type="SAM" id="MobiDB-lite"/>
    </source>
</evidence>
<dbReference type="Gene3D" id="2.60.120.380">
    <property type="match status" value="2"/>
</dbReference>
<dbReference type="Pfam" id="PF08453">
    <property type="entry name" value="Peptidase_M9_N"/>
    <property type="match status" value="1"/>
</dbReference>
<comment type="caution">
    <text evidence="24">The sequence shown here is derived from an EMBL/GenBank/DDBJ whole genome shotgun (WGS) entry which is preliminary data.</text>
</comment>
<dbReference type="Gene3D" id="1.10.390.20">
    <property type="match status" value="1"/>
</dbReference>
<proteinExistence type="inferred from homology"/>
<protein>
    <recommendedName>
        <fullName evidence="5">microbial collagenase</fullName>
        <ecNumber evidence="5">3.4.24.3</ecNumber>
    </recommendedName>
    <alternativeName>
        <fullName evidence="17">Microbial collagenase</fullName>
    </alternativeName>
</protein>
<evidence type="ECO:0000256" key="12">
    <source>
        <dbReference type="ARBA" id="ARBA00022837"/>
    </source>
</evidence>
<keyword evidence="13" id="KW-0843">Virulence</keyword>
<feature type="domain" description="Peptidase C-terminal archaeal/bacterial" evidence="21">
    <location>
        <begin position="900"/>
        <end position="966"/>
    </location>
</feature>
<dbReference type="GeneID" id="66301382"/>
<keyword evidence="6" id="KW-0964">Secreted</keyword>
<dbReference type="GO" id="GO:0006508">
    <property type="term" value="P:proteolysis"/>
    <property type="evidence" value="ECO:0007669"/>
    <property type="project" value="UniProtKB-KW"/>
</dbReference>
<feature type="chain" id="PRO_5044872121" description="microbial collagenase" evidence="20">
    <location>
        <begin position="38"/>
        <end position="982"/>
    </location>
</feature>
<keyword evidence="11" id="KW-0862">Zinc</keyword>
<evidence type="ECO:0000256" key="9">
    <source>
        <dbReference type="ARBA" id="ARBA00022729"/>
    </source>
</evidence>
<feature type="signal peptide" evidence="20">
    <location>
        <begin position="1"/>
        <end position="37"/>
    </location>
</feature>
<dbReference type="PRINTS" id="PR00931">
    <property type="entry name" value="MICOLLPTASE"/>
</dbReference>
<evidence type="ECO:0000256" key="3">
    <source>
        <dbReference type="ARBA" id="ARBA00001947"/>
    </source>
</evidence>
<evidence type="ECO:0000256" key="8">
    <source>
        <dbReference type="ARBA" id="ARBA00022723"/>
    </source>
</evidence>
<evidence type="ECO:0000256" key="15">
    <source>
        <dbReference type="ARBA" id="ARBA00023145"/>
    </source>
</evidence>
<dbReference type="EC" id="3.4.24.3" evidence="5"/>
<evidence type="ECO:0000256" key="11">
    <source>
        <dbReference type="ARBA" id="ARBA00022833"/>
    </source>
</evidence>
<name>A0ABD4RJ02_9CLOT</name>
<keyword evidence="15" id="KW-0865">Zymogen</keyword>
<dbReference type="Gene3D" id="3.30.980.50">
    <property type="match status" value="1"/>
</dbReference>
<keyword evidence="12" id="KW-0106">Calcium</keyword>
<dbReference type="EMBL" id="JAIFTX010000022">
    <property type="protein sequence ID" value="MBX7291367.1"/>
    <property type="molecule type" value="Genomic_DNA"/>
</dbReference>
<dbReference type="PANTHER" id="PTHR13062:SF9">
    <property type="entry name" value="MICROBIAL COLLAGENASE"/>
    <property type="match status" value="1"/>
</dbReference>
<dbReference type="Pfam" id="PF04151">
    <property type="entry name" value="PPC"/>
    <property type="match status" value="1"/>
</dbReference>
<keyword evidence="14" id="KW-0482">Metalloprotease</keyword>
<organism evidence="24 25">
    <name type="scientific">Clostridium chauvoei</name>
    <dbReference type="NCBI Taxonomy" id="46867"/>
    <lineage>
        <taxon>Bacteria</taxon>
        <taxon>Bacillati</taxon>
        <taxon>Bacillota</taxon>
        <taxon>Clostridia</taxon>
        <taxon>Eubacteriales</taxon>
        <taxon>Clostridiaceae</taxon>
        <taxon>Clostridium</taxon>
    </lineage>
</organism>
<evidence type="ECO:0000256" key="10">
    <source>
        <dbReference type="ARBA" id="ARBA00022801"/>
    </source>
</evidence>
<evidence type="ECO:0000313" key="24">
    <source>
        <dbReference type="EMBL" id="MBX7291367.1"/>
    </source>
</evidence>
<dbReference type="Gene3D" id="3.40.30.160">
    <property type="entry name" value="Collagenase ColT, N-terminal domain"/>
    <property type="match status" value="1"/>
</dbReference>
<comment type="cofactor">
    <cofactor evidence="2">
        <name>Ca(2+)</name>
        <dbReference type="ChEBI" id="CHEBI:29108"/>
    </cofactor>
</comment>
<evidence type="ECO:0000256" key="20">
    <source>
        <dbReference type="SAM" id="SignalP"/>
    </source>
</evidence>
<dbReference type="GO" id="GO:0004222">
    <property type="term" value="F:metalloendopeptidase activity"/>
    <property type="evidence" value="ECO:0007669"/>
    <property type="project" value="UniProtKB-EC"/>
</dbReference>
<evidence type="ECO:0000256" key="16">
    <source>
        <dbReference type="ARBA" id="ARBA00034318"/>
    </source>
</evidence>
<evidence type="ECO:0000256" key="5">
    <source>
        <dbReference type="ARBA" id="ARBA00012653"/>
    </source>
</evidence>
<dbReference type="AlphaFoldDB" id="A0ABD4RJ02"/>
<evidence type="ECO:0000256" key="6">
    <source>
        <dbReference type="ARBA" id="ARBA00022525"/>
    </source>
</evidence>
<keyword evidence="8" id="KW-0479">Metal-binding</keyword>
<evidence type="ECO:0000256" key="18">
    <source>
        <dbReference type="PIRSR" id="PIRSR602169-1"/>
    </source>
</evidence>
<dbReference type="PANTHER" id="PTHR13062">
    <property type="entry name" value="COLLAGENASE"/>
    <property type="match status" value="1"/>
</dbReference>
<feature type="region of interest" description="Disordered" evidence="19">
    <location>
        <begin position="730"/>
        <end position="757"/>
    </location>
</feature>
<dbReference type="GO" id="GO:0005576">
    <property type="term" value="C:extracellular region"/>
    <property type="evidence" value="ECO:0007669"/>
    <property type="project" value="UniProtKB-SubCell"/>
</dbReference>
<keyword evidence="10 24" id="KW-0378">Hydrolase</keyword>
<gene>
    <name evidence="24" type="ORF">K4H94_10120</name>
</gene>
<dbReference type="RefSeq" id="WP_021875374.1">
    <property type="nucleotide sequence ID" value="NZ_CP018624.1"/>
</dbReference>
<evidence type="ECO:0000256" key="4">
    <source>
        <dbReference type="ARBA" id="ARBA00004613"/>
    </source>
</evidence>
<comment type="similarity">
    <text evidence="16">Belongs to the peptidase M9B family. Collagenase subfamily.</text>
</comment>
<dbReference type="InterPro" id="IPR041379">
    <property type="entry name" value="ColG_subdomain"/>
</dbReference>
<evidence type="ECO:0000256" key="17">
    <source>
        <dbReference type="ARBA" id="ARBA00034362"/>
    </source>
</evidence>
<comment type="subcellular location">
    <subcellularLocation>
        <location evidence="4">Secreted</location>
    </subcellularLocation>
</comment>
<keyword evidence="9 20" id="KW-0732">Signal</keyword>
<keyword evidence="7" id="KW-0645">Protease</keyword>
<dbReference type="Pfam" id="PF18496">
    <property type="entry name" value="ColG_sub"/>
    <property type="match status" value="1"/>
</dbReference>
<sequence length="982" mass="114119">MNPKSQKIKREKLIRRGGAALALMAFVTANTSVPVFADINTLNEVVSQQQKPNYEISYLNTLSYDELVSVIKNSNFGDIKGIFDFNQDTSKFYNDRNRIQALINALEESGREYTKDDNKGIPELFEVLRAGFYLGFYNKELSYLNDLDYKNKCLPALKAIENNKNFGLGTIEQDKVVKALGTFIGNASADSEVINNTAKVLKDVRENFDTYKNDYYKLTSAYELMKGIEYHTSTILATAKDEKSENTQFYSNIDTFIEEVENLCLLGNNIEEDNEYIVNNAIYFTGRLSKFRSDKRYSQRALTDAMKLYPYLSYQYVEAAIALITNFKGEDFDGNVIKMSDIKEEGKKKYLSKTYTFDDGKFIVKAGDKVSEEKIQRLYWAAKEVQAQYMRVVQNDKPLEQGNPDNILNVVIYNSPKEYKLNQKFYGYSVDNGGIYIENIGTFFTYERTEQESIYTLEELFRHEFTHYLQGRYVVPGMWRRGDFYKDNLLTWYEEGTAEFFAGSTRTEGIKPRKSIVKNIAYNEDDRMDLNSLLHVGYGDWSFYYYGFAFSNYMYSHNIDMFKNITNNIKTNNLQGYKDYIKALSSNVDLNKRYQNNMDDLLNNVDKLNVPLVSDDYIKEHSYKNSKEVYDEIKDTANLKDIKVNETSSQFFKTFDLRGNFVGEKSNGESSDWNKMNEKLNEVLKELSNKEWDGYKTLTAYFTNYRVNNDGNYEYDVVIHGVLTDEIKNHDESTVDKNQNKEEEKQQEKVEEKENSTVEQKDKTINLGEAIVTDITDVNYQEKFYFDVEEAGDVNIKLENPNEIGMSWILYKEGSSEFITYPKMEKKILQGKAHLNPGRYYIQAYKYSKEEEKGNYTLTLTGDINGGIIKESENNNTYETAMNIDNIKKISASLDKEDDIDIYEINLDKETELNIVLENNENLDVNWLLYSSSNLTNYVDYAKRENMNLQSTYMAKPGKYYVAVYKYNKDSKGNYKLNINRK</sequence>